<gene>
    <name evidence="1" type="ORF">B0I22_2440</name>
</gene>
<dbReference type="NCBIfam" id="TIGR02436">
    <property type="entry name" value="four helix bundle protein"/>
    <property type="match status" value="1"/>
</dbReference>
<dbReference type="CDD" id="cd16377">
    <property type="entry name" value="23S_rRNA_IVP_like"/>
    <property type="match status" value="1"/>
</dbReference>
<evidence type="ECO:0000313" key="2">
    <source>
        <dbReference type="Proteomes" id="UP000295313"/>
    </source>
</evidence>
<dbReference type="InterPro" id="IPR036583">
    <property type="entry name" value="23S_rRNA_IVS_sf"/>
</dbReference>
<accession>A0A4R8IH38</accession>
<dbReference type="Gene3D" id="1.20.1440.60">
    <property type="entry name" value="23S rRNA-intervening sequence"/>
    <property type="match status" value="1"/>
</dbReference>
<name>A0A4R8IH38_9FLAO</name>
<dbReference type="RefSeq" id="WP_133944933.1">
    <property type="nucleotide sequence ID" value="NZ_SOEO01000002.1"/>
</dbReference>
<dbReference type="OrthoDB" id="9811959at2"/>
<evidence type="ECO:0000313" key="1">
    <source>
        <dbReference type="EMBL" id="TDX84804.1"/>
    </source>
</evidence>
<dbReference type="Pfam" id="PF05635">
    <property type="entry name" value="23S_rRNA_IVP"/>
    <property type="match status" value="1"/>
</dbReference>
<dbReference type="PANTHER" id="PTHR38471:SF2">
    <property type="entry name" value="FOUR HELIX BUNDLE PROTEIN"/>
    <property type="match status" value="1"/>
</dbReference>
<dbReference type="SUPFAM" id="SSF158446">
    <property type="entry name" value="IVS-encoded protein-like"/>
    <property type="match status" value="1"/>
</dbReference>
<organism evidence="1 2">
    <name type="scientific">Epilithonimonas xixisoli</name>
    <dbReference type="NCBI Taxonomy" id="1476462"/>
    <lineage>
        <taxon>Bacteria</taxon>
        <taxon>Pseudomonadati</taxon>
        <taxon>Bacteroidota</taxon>
        <taxon>Flavobacteriia</taxon>
        <taxon>Flavobacteriales</taxon>
        <taxon>Weeksellaceae</taxon>
        <taxon>Chryseobacterium group</taxon>
        <taxon>Epilithonimonas</taxon>
    </lineage>
</organism>
<dbReference type="InterPro" id="IPR012657">
    <property type="entry name" value="23S_rRNA-intervening_sequence"/>
</dbReference>
<dbReference type="PANTHER" id="PTHR38471">
    <property type="entry name" value="FOUR HELIX BUNDLE PROTEIN"/>
    <property type="match status" value="1"/>
</dbReference>
<proteinExistence type="predicted"/>
<keyword evidence="2" id="KW-1185">Reference proteome</keyword>
<dbReference type="NCBIfam" id="NF008911">
    <property type="entry name" value="PRK12275.1-2"/>
    <property type="match status" value="1"/>
</dbReference>
<protein>
    <submittedName>
        <fullName evidence="1">Four helix bundle protein</fullName>
    </submittedName>
</protein>
<dbReference type="Proteomes" id="UP000295313">
    <property type="component" value="Unassembled WGS sequence"/>
</dbReference>
<comment type="caution">
    <text evidence="1">The sequence shown here is derived from an EMBL/GenBank/DDBJ whole genome shotgun (WGS) entry which is preliminary data.</text>
</comment>
<sequence length="122" mass="13857">MAHFKELIVWQKSINLVTEIYRITEKFPSNEIYGLTSQLRRASVSVPSNIAEGNTRRSKADYIQFLRIARGSCSEIETQIIISKNLGFIDNTIFETLSFNIIEISKMINGLINSLKDSNPTT</sequence>
<reference evidence="1 2" key="1">
    <citation type="submission" date="2019-03" db="EMBL/GenBank/DDBJ databases">
        <title>Genomic Encyclopedia of Type Strains, Phase III (KMG-III): the genomes of soil and plant-associated and newly described type strains.</title>
        <authorList>
            <person name="Whitman W."/>
        </authorList>
    </citation>
    <scope>NUCLEOTIDE SEQUENCE [LARGE SCALE GENOMIC DNA]</scope>
    <source>
        <strain evidence="1 2">CGMCC 1.12802</strain>
    </source>
</reference>
<dbReference type="EMBL" id="SOEO01000002">
    <property type="protein sequence ID" value="TDX84804.1"/>
    <property type="molecule type" value="Genomic_DNA"/>
</dbReference>
<dbReference type="AlphaFoldDB" id="A0A4R8IH38"/>